<dbReference type="InterPro" id="IPR016181">
    <property type="entry name" value="Acyl_CoA_acyltransferase"/>
</dbReference>
<evidence type="ECO:0000313" key="3">
    <source>
        <dbReference type="Proteomes" id="UP000480312"/>
    </source>
</evidence>
<proteinExistence type="predicted"/>
<evidence type="ECO:0000259" key="1">
    <source>
        <dbReference type="PROSITE" id="PS51186"/>
    </source>
</evidence>
<name>A0A7C9JUL5_9GAMM</name>
<dbReference type="SUPFAM" id="SSF55729">
    <property type="entry name" value="Acyl-CoA N-acyltransferases (Nat)"/>
    <property type="match status" value="1"/>
</dbReference>
<accession>A0A7C9JUL5</accession>
<dbReference type="CDD" id="cd04301">
    <property type="entry name" value="NAT_SF"/>
    <property type="match status" value="1"/>
</dbReference>
<feature type="domain" description="N-acetyltransferase" evidence="1">
    <location>
        <begin position="1"/>
        <end position="157"/>
    </location>
</feature>
<protein>
    <submittedName>
        <fullName evidence="2">GNAT family N-acetyltransferase</fullName>
    </submittedName>
</protein>
<evidence type="ECO:0000313" key="2">
    <source>
        <dbReference type="EMBL" id="NDL72024.1"/>
    </source>
</evidence>
<comment type="caution">
    <text evidence="2">The sequence shown here is derived from an EMBL/GenBank/DDBJ whole genome shotgun (WGS) entry which is preliminary data.</text>
</comment>
<organism evidence="2 3">
    <name type="scientific">Vreelandella alkaliphila</name>
    <dbReference type="NCBI Taxonomy" id="272774"/>
    <lineage>
        <taxon>Bacteria</taxon>
        <taxon>Pseudomonadati</taxon>
        <taxon>Pseudomonadota</taxon>
        <taxon>Gammaproteobacteria</taxon>
        <taxon>Oceanospirillales</taxon>
        <taxon>Halomonadaceae</taxon>
        <taxon>Vreelandella</taxon>
    </lineage>
</organism>
<gene>
    <name evidence="2" type="ORF">GPL32_16075</name>
</gene>
<dbReference type="OrthoDB" id="27442at2"/>
<dbReference type="RefSeq" id="WP_162219864.1">
    <property type="nucleotide sequence ID" value="NZ_JAAEHK010000029.1"/>
</dbReference>
<sequence length="157" mass="17271">MPVREAREADLKAICQLSNEINGIHYAHMPNDFAKPDGSNRDEPYWQSFMNRDGSAVFVTENNGVLTGAAAVVVSTSTPYPFLTARPRGHVATIVVAESHRGRGLGRVLMSAAETYAKEKGAEDIKLEVMAFNADALDFYRELGYGNFSFRLSKTLP</sequence>
<dbReference type="Gene3D" id="3.40.630.30">
    <property type="match status" value="1"/>
</dbReference>
<dbReference type="AlphaFoldDB" id="A0A7C9JUL5"/>
<dbReference type="EMBL" id="JAAEHK010000029">
    <property type="protein sequence ID" value="NDL72024.1"/>
    <property type="molecule type" value="Genomic_DNA"/>
</dbReference>
<dbReference type="PANTHER" id="PTHR43072">
    <property type="entry name" value="N-ACETYLTRANSFERASE"/>
    <property type="match status" value="1"/>
</dbReference>
<keyword evidence="2" id="KW-0808">Transferase</keyword>
<dbReference type="GO" id="GO:0016747">
    <property type="term" value="F:acyltransferase activity, transferring groups other than amino-acyl groups"/>
    <property type="evidence" value="ECO:0007669"/>
    <property type="project" value="InterPro"/>
</dbReference>
<dbReference type="Proteomes" id="UP000480312">
    <property type="component" value="Unassembled WGS sequence"/>
</dbReference>
<dbReference type="Pfam" id="PF00583">
    <property type="entry name" value="Acetyltransf_1"/>
    <property type="match status" value="1"/>
</dbReference>
<dbReference type="PROSITE" id="PS51186">
    <property type="entry name" value="GNAT"/>
    <property type="match status" value="1"/>
</dbReference>
<reference evidence="2 3" key="1">
    <citation type="submission" date="2020-01" db="EMBL/GenBank/DDBJ databases">
        <title>Whole genome sequencing of Halomonas alkaliphila strain LS44.</title>
        <authorList>
            <person name="Kumar S."/>
            <person name="Paul D."/>
            <person name="Shouche Y."/>
            <person name="Suryavanshi M.V."/>
        </authorList>
    </citation>
    <scope>NUCLEOTIDE SEQUENCE [LARGE SCALE GENOMIC DNA]</scope>
    <source>
        <strain evidence="2 3">LS44</strain>
    </source>
</reference>
<dbReference type="InterPro" id="IPR000182">
    <property type="entry name" value="GNAT_dom"/>
</dbReference>